<comment type="caution">
    <text evidence="6">The sequence shown here is derived from an EMBL/GenBank/DDBJ whole genome shotgun (WGS) entry which is preliminary data.</text>
</comment>
<keyword evidence="7" id="KW-1185">Reference proteome</keyword>
<dbReference type="PROSITE" id="PS50931">
    <property type="entry name" value="HTH_LYSR"/>
    <property type="match status" value="1"/>
</dbReference>
<dbReference type="InterPro" id="IPR036388">
    <property type="entry name" value="WH-like_DNA-bd_sf"/>
</dbReference>
<sequence length="307" mass="34980">MNIQQLRYVAEVARTQSISQAAKNLYMGQPNLSKAIKELEGELGISLFRRNARGVEPTGEGLQFLRHAREILDKMDALQSLYAPREEGEKRLEVSAPRATYIATAFARFMAEYAAGDEALEVQYKETHSMEVIEDVAGGRSALGVLRYQDIYEEHFLGLLAEHHLQHEHLWSFRMGLVMHKDHPLSLLHNIPYLMLGKYPQLVHGDFQVPALPPERLENLQRVQQVQKRIYIYDRGSQFDLLRTVPGAYLWASPVPPEELSRHGLVQVRCTDAGVNKDVVIYPRRESLPPEGRRLIALLQAGVRALR</sequence>
<evidence type="ECO:0000256" key="4">
    <source>
        <dbReference type="ARBA" id="ARBA00023163"/>
    </source>
</evidence>
<dbReference type="FunFam" id="1.10.10.10:FF:000001">
    <property type="entry name" value="LysR family transcriptional regulator"/>
    <property type="match status" value="1"/>
</dbReference>
<accession>A0A926D1H8</accession>
<dbReference type="EMBL" id="JACRSO010000004">
    <property type="protein sequence ID" value="MBC8529741.1"/>
    <property type="molecule type" value="Genomic_DNA"/>
</dbReference>
<dbReference type="Proteomes" id="UP000654279">
    <property type="component" value="Unassembled WGS sequence"/>
</dbReference>
<dbReference type="SUPFAM" id="SSF53850">
    <property type="entry name" value="Periplasmic binding protein-like II"/>
    <property type="match status" value="1"/>
</dbReference>
<dbReference type="PANTHER" id="PTHR30346:SF0">
    <property type="entry name" value="HCA OPERON TRANSCRIPTIONAL ACTIVATOR HCAR"/>
    <property type="match status" value="1"/>
</dbReference>
<organism evidence="6 7">
    <name type="scientific">Luoshenia tenuis</name>
    <dbReference type="NCBI Taxonomy" id="2763654"/>
    <lineage>
        <taxon>Bacteria</taxon>
        <taxon>Bacillati</taxon>
        <taxon>Bacillota</taxon>
        <taxon>Clostridia</taxon>
        <taxon>Christensenellales</taxon>
        <taxon>Christensenellaceae</taxon>
        <taxon>Luoshenia</taxon>
    </lineage>
</organism>
<dbReference type="PANTHER" id="PTHR30346">
    <property type="entry name" value="TRANSCRIPTIONAL DUAL REGULATOR HCAR-RELATED"/>
    <property type="match status" value="1"/>
</dbReference>
<dbReference type="GO" id="GO:0003700">
    <property type="term" value="F:DNA-binding transcription factor activity"/>
    <property type="evidence" value="ECO:0007669"/>
    <property type="project" value="InterPro"/>
</dbReference>
<reference evidence="6" key="1">
    <citation type="submission" date="2020-08" db="EMBL/GenBank/DDBJ databases">
        <title>Genome public.</title>
        <authorList>
            <person name="Liu C."/>
            <person name="Sun Q."/>
        </authorList>
    </citation>
    <scope>NUCLEOTIDE SEQUENCE</scope>
    <source>
        <strain evidence="6">NSJ-44</strain>
    </source>
</reference>
<dbReference type="GO" id="GO:0032993">
    <property type="term" value="C:protein-DNA complex"/>
    <property type="evidence" value="ECO:0007669"/>
    <property type="project" value="TreeGrafter"/>
</dbReference>
<dbReference type="AlphaFoldDB" id="A0A926D1H8"/>
<evidence type="ECO:0000256" key="1">
    <source>
        <dbReference type="ARBA" id="ARBA00009437"/>
    </source>
</evidence>
<gene>
    <name evidence="6" type="ORF">H8699_09900</name>
</gene>
<dbReference type="Pfam" id="PF00126">
    <property type="entry name" value="HTH_1"/>
    <property type="match status" value="1"/>
</dbReference>
<protein>
    <submittedName>
        <fullName evidence="6">LysR family transcriptional regulator</fullName>
    </submittedName>
</protein>
<proteinExistence type="inferred from homology"/>
<keyword evidence="3" id="KW-0238">DNA-binding</keyword>
<dbReference type="InterPro" id="IPR036390">
    <property type="entry name" value="WH_DNA-bd_sf"/>
</dbReference>
<keyword evidence="4" id="KW-0804">Transcription</keyword>
<evidence type="ECO:0000256" key="3">
    <source>
        <dbReference type="ARBA" id="ARBA00023125"/>
    </source>
</evidence>
<dbReference type="RefSeq" id="WP_249285558.1">
    <property type="nucleotide sequence ID" value="NZ_JACRSO010000004.1"/>
</dbReference>
<dbReference type="Gene3D" id="1.10.10.10">
    <property type="entry name" value="Winged helix-like DNA-binding domain superfamily/Winged helix DNA-binding domain"/>
    <property type="match status" value="1"/>
</dbReference>
<dbReference type="PRINTS" id="PR00039">
    <property type="entry name" value="HTHLYSR"/>
</dbReference>
<keyword evidence="2" id="KW-0805">Transcription regulation</keyword>
<feature type="domain" description="HTH lysR-type" evidence="5">
    <location>
        <begin position="1"/>
        <end position="58"/>
    </location>
</feature>
<evidence type="ECO:0000256" key="2">
    <source>
        <dbReference type="ARBA" id="ARBA00023015"/>
    </source>
</evidence>
<dbReference type="GO" id="GO:0003677">
    <property type="term" value="F:DNA binding"/>
    <property type="evidence" value="ECO:0007669"/>
    <property type="project" value="UniProtKB-KW"/>
</dbReference>
<dbReference type="InterPro" id="IPR000847">
    <property type="entry name" value="LysR_HTH_N"/>
</dbReference>
<evidence type="ECO:0000259" key="5">
    <source>
        <dbReference type="PROSITE" id="PS50931"/>
    </source>
</evidence>
<dbReference type="SUPFAM" id="SSF46785">
    <property type="entry name" value="Winged helix' DNA-binding domain"/>
    <property type="match status" value="1"/>
</dbReference>
<comment type="similarity">
    <text evidence="1">Belongs to the LysR transcriptional regulatory family.</text>
</comment>
<name>A0A926D1H8_9FIRM</name>
<evidence type="ECO:0000313" key="6">
    <source>
        <dbReference type="EMBL" id="MBC8529741.1"/>
    </source>
</evidence>
<evidence type="ECO:0000313" key="7">
    <source>
        <dbReference type="Proteomes" id="UP000654279"/>
    </source>
</evidence>